<dbReference type="InterPro" id="IPR011626">
    <property type="entry name" value="Alpha-macroglobulin_TED"/>
</dbReference>
<feature type="domain" description="Alpha-macroglobulin-like TED" evidence="3">
    <location>
        <begin position="1"/>
        <end position="92"/>
    </location>
</feature>
<gene>
    <name evidence="4" type="ORF">CHS0354_038627</name>
</gene>
<evidence type="ECO:0000256" key="2">
    <source>
        <dbReference type="ARBA" id="ARBA00022966"/>
    </source>
</evidence>
<dbReference type="AlphaFoldDB" id="A0AAE0TFX2"/>
<evidence type="ECO:0000313" key="5">
    <source>
        <dbReference type="Proteomes" id="UP001195483"/>
    </source>
</evidence>
<sequence>MAVVKDDKMFWPSRPSTISERNPLTTPWFKFYEKSPLLDIEIASYGLLHYIETRNIASGLPVLKWLTSKRNANGGFQSTQDTVLALQALSEYGTLFSGDLDLRLDVTTYNFTHTLTVQKTDALVLKSTETVL</sequence>
<name>A0AAE0TFX2_9BIVA</name>
<keyword evidence="2" id="KW-0882">Thioester bond</keyword>
<dbReference type="InterPro" id="IPR050473">
    <property type="entry name" value="A2M/Complement_sys"/>
</dbReference>
<dbReference type="Gene3D" id="1.50.10.20">
    <property type="match status" value="1"/>
</dbReference>
<accession>A0AAE0TFX2</accession>
<dbReference type="EMBL" id="JAEAOA010002242">
    <property type="protein sequence ID" value="KAK3609624.1"/>
    <property type="molecule type" value="Genomic_DNA"/>
</dbReference>
<dbReference type="PANTHER" id="PTHR11412">
    <property type="entry name" value="MACROGLOBULIN / COMPLEMENT"/>
    <property type="match status" value="1"/>
</dbReference>
<evidence type="ECO:0000256" key="1">
    <source>
        <dbReference type="ARBA" id="ARBA00022729"/>
    </source>
</evidence>
<reference evidence="4" key="2">
    <citation type="journal article" date="2021" name="Genome Biol. Evol.">
        <title>Developing a high-quality reference genome for a parasitic bivalve with doubly uniparental inheritance (Bivalvia: Unionida).</title>
        <authorList>
            <person name="Smith C.H."/>
        </authorList>
    </citation>
    <scope>NUCLEOTIDE SEQUENCE</scope>
    <source>
        <strain evidence="4">CHS0354</strain>
        <tissue evidence="4">Mantle</tissue>
    </source>
</reference>
<dbReference type="GO" id="GO:0005615">
    <property type="term" value="C:extracellular space"/>
    <property type="evidence" value="ECO:0007669"/>
    <property type="project" value="InterPro"/>
</dbReference>
<reference evidence="4" key="1">
    <citation type="journal article" date="2021" name="Genome Biol. Evol.">
        <title>A High-Quality Reference Genome for a Parasitic Bivalve with Doubly Uniparental Inheritance (Bivalvia: Unionida).</title>
        <authorList>
            <person name="Smith C.H."/>
        </authorList>
    </citation>
    <scope>NUCLEOTIDE SEQUENCE</scope>
    <source>
        <strain evidence="4">CHS0354</strain>
    </source>
</reference>
<evidence type="ECO:0000259" key="3">
    <source>
        <dbReference type="Pfam" id="PF07678"/>
    </source>
</evidence>
<dbReference type="SUPFAM" id="SSF48239">
    <property type="entry name" value="Terpenoid cyclases/Protein prenyltransferases"/>
    <property type="match status" value="1"/>
</dbReference>
<keyword evidence="5" id="KW-1185">Reference proteome</keyword>
<proteinExistence type="predicted"/>
<reference evidence="4" key="3">
    <citation type="submission" date="2023-05" db="EMBL/GenBank/DDBJ databases">
        <authorList>
            <person name="Smith C.H."/>
        </authorList>
    </citation>
    <scope>NUCLEOTIDE SEQUENCE</scope>
    <source>
        <strain evidence="4">CHS0354</strain>
        <tissue evidence="4">Mantle</tissue>
    </source>
</reference>
<dbReference type="Proteomes" id="UP001195483">
    <property type="component" value="Unassembled WGS sequence"/>
</dbReference>
<comment type="caution">
    <text evidence="4">The sequence shown here is derived from an EMBL/GenBank/DDBJ whole genome shotgun (WGS) entry which is preliminary data.</text>
</comment>
<protein>
    <recommendedName>
        <fullName evidence="3">Alpha-macroglobulin-like TED domain-containing protein</fullName>
    </recommendedName>
</protein>
<evidence type="ECO:0000313" key="4">
    <source>
        <dbReference type="EMBL" id="KAK3609624.1"/>
    </source>
</evidence>
<keyword evidence="1" id="KW-0732">Signal</keyword>
<dbReference type="InterPro" id="IPR008930">
    <property type="entry name" value="Terpenoid_cyclase/PrenylTrfase"/>
</dbReference>
<dbReference type="PANTHER" id="PTHR11412:SF136">
    <property type="entry name" value="CD109 ANTIGEN"/>
    <property type="match status" value="1"/>
</dbReference>
<organism evidence="4 5">
    <name type="scientific">Potamilus streckersoni</name>
    <dbReference type="NCBI Taxonomy" id="2493646"/>
    <lineage>
        <taxon>Eukaryota</taxon>
        <taxon>Metazoa</taxon>
        <taxon>Spiralia</taxon>
        <taxon>Lophotrochozoa</taxon>
        <taxon>Mollusca</taxon>
        <taxon>Bivalvia</taxon>
        <taxon>Autobranchia</taxon>
        <taxon>Heteroconchia</taxon>
        <taxon>Palaeoheterodonta</taxon>
        <taxon>Unionida</taxon>
        <taxon>Unionoidea</taxon>
        <taxon>Unionidae</taxon>
        <taxon>Ambleminae</taxon>
        <taxon>Lampsilini</taxon>
        <taxon>Potamilus</taxon>
    </lineage>
</organism>
<dbReference type="Pfam" id="PF07678">
    <property type="entry name" value="TED_complement"/>
    <property type="match status" value="1"/>
</dbReference>